<dbReference type="AlphaFoldDB" id="A0A1R3KN00"/>
<protein>
    <submittedName>
        <fullName evidence="2">Uncharacterized protein</fullName>
    </submittedName>
</protein>
<proteinExistence type="predicted"/>
<evidence type="ECO:0000313" key="3">
    <source>
        <dbReference type="Proteomes" id="UP000187203"/>
    </source>
</evidence>
<evidence type="ECO:0000256" key="1">
    <source>
        <dbReference type="SAM" id="Phobius"/>
    </source>
</evidence>
<comment type="caution">
    <text evidence="2">The sequence shown here is derived from an EMBL/GenBank/DDBJ whole genome shotgun (WGS) entry which is preliminary data.</text>
</comment>
<feature type="transmembrane region" description="Helical" evidence="1">
    <location>
        <begin position="100"/>
        <end position="122"/>
    </location>
</feature>
<keyword evidence="1" id="KW-0472">Membrane</keyword>
<dbReference type="Proteomes" id="UP000187203">
    <property type="component" value="Unassembled WGS sequence"/>
</dbReference>
<accession>A0A1R3KN00</accession>
<sequence length="141" mass="15558">MVLPFPSCKCSRFFYQSQSRALALFIMFAVLNISVTCMLIPSQLGPSRSHLCSQRIGQYDLSSPPSSVYFPLASLYALLANQHTFMGFQPSVHMPSWHYLLIGCSAFVVPSVPSHSLASYAFSGKDHRGLLVAMIMPLPVI</sequence>
<evidence type="ECO:0000313" key="2">
    <source>
        <dbReference type="EMBL" id="OMP08444.1"/>
    </source>
</evidence>
<keyword evidence="1" id="KW-1133">Transmembrane helix</keyword>
<reference evidence="3" key="1">
    <citation type="submission" date="2013-09" db="EMBL/GenBank/DDBJ databases">
        <title>Corchorus olitorius genome sequencing.</title>
        <authorList>
            <person name="Alam M."/>
            <person name="Haque M.S."/>
            <person name="Islam M.S."/>
            <person name="Emdad E.M."/>
            <person name="Islam M.M."/>
            <person name="Ahmed B."/>
            <person name="Halim A."/>
            <person name="Hossen Q.M.M."/>
            <person name="Hossain M.Z."/>
            <person name="Ahmed R."/>
            <person name="Khan M.M."/>
            <person name="Islam R."/>
            <person name="Rashid M.M."/>
            <person name="Khan S.A."/>
            <person name="Rahman M.S."/>
            <person name="Alam M."/>
            <person name="Yahiya A.S."/>
            <person name="Khan M.S."/>
            <person name="Azam M.S."/>
            <person name="Haque T."/>
            <person name="Lashkar M.Z.H."/>
            <person name="Akhand A.I."/>
            <person name="Morshed G."/>
            <person name="Roy S."/>
            <person name="Uddin K.S."/>
            <person name="Rabeya T."/>
            <person name="Hossain A.S."/>
            <person name="Chowdhury A."/>
            <person name="Snigdha A.R."/>
            <person name="Mortoza M.S."/>
            <person name="Matin S.A."/>
            <person name="Hoque S.M.E."/>
            <person name="Islam M.K."/>
            <person name="Roy D.K."/>
            <person name="Haider R."/>
            <person name="Moosa M.M."/>
            <person name="Elias S.M."/>
            <person name="Hasan A.M."/>
            <person name="Jahan S."/>
            <person name="Shafiuddin M."/>
            <person name="Mahmood N."/>
            <person name="Shommy N.S."/>
        </authorList>
    </citation>
    <scope>NUCLEOTIDE SEQUENCE [LARGE SCALE GENOMIC DNA]</scope>
    <source>
        <strain evidence="3">cv. O-4</strain>
    </source>
</reference>
<organism evidence="2 3">
    <name type="scientific">Corchorus olitorius</name>
    <dbReference type="NCBI Taxonomy" id="93759"/>
    <lineage>
        <taxon>Eukaryota</taxon>
        <taxon>Viridiplantae</taxon>
        <taxon>Streptophyta</taxon>
        <taxon>Embryophyta</taxon>
        <taxon>Tracheophyta</taxon>
        <taxon>Spermatophyta</taxon>
        <taxon>Magnoliopsida</taxon>
        <taxon>eudicotyledons</taxon>
        <taxon>Gunneridae</taxon>
        <taxon>Pentapetalae</taxon>
        <taxon>rosids</taxon>
        <taxon>malvids</taxon>
        <taxon>Malvales</taxon>
        <taxon>Malvaceae</taxon>
        <taxon>Grewioideae</taxon>
        <taxon>Apeibeae</taxon>
        <taxon>Corchorus</taxon>
    </lineage>
</organism>
<name>A0A1R3KN00_9ROSI</name>
<feature type="transmembrane region" description="Helical" evidence="1">
    <location>
        <begin position="21"/>
        <end position="41"/>
    </location>
</feature>
<keyword evidence="3" id="KW-1185">Reference proteome</keyword>
<keyword evidence="1" id="KW-0812">Transmembrane</keyword>
<gene>
    <name evidence="2" type="ORF">COLO4_06466</name>
</gene>
<dbReference type="EMBL" id="AWUE01012720">
    <property type="protein sequence ID" value="OMP08444.1"/>
    <property type="molecule type" value="Genomic_DNA"/>
</dbReference>